<keyword evidence="2" id="KW-0378">Hydrolase</keyword>
<dbReference type="EMBL" id="CP086239">
    <property type="protein sequence ID" value="WAG59271.1"/>
    <property type="molecule type" value="Genomic_DNA"/>
</dbReference>
<dbReference type="SUPFAM" id="SSF53474">
    <property type="entry name" value="alpha/beta-Hydrolases"/>
    <property type="match status" value="1"/>
</dbReference>
<gene>
    <name evidence="2" type="ORF">LL038_16705</name>
</gene>
<dbReference type="Pfam" id="PF00561">
    <property type="entry name" value="Abhydrolase_1"/>
    <property type="match status" value="1"/>
</dbReference>
<protein>
    <submittedName>
        <fullName evidence="2">Alpha/beta hydrolase</fullName>
    </submittedName>
</protein>
<accession>A0AA47EHW3</accession>
<dbReference type="Proteomes" id="UP001164733">
    <property type="component" value="Chromosome"/>
</dbReference>
<dbReference type="InterPro" id="IPR000073">
    <property type="entry name" value="AB_hydrolase_1"/>
</dbReference>
<organism evidence="2 3">
    <name type="scientific">Clostridium estertheticum</name>
    <dbReference type="NCBI Taxonomy" id="238834"/>
    <lineage>
        <taxon>Bacteria</taxon>
        <taxon>Bacillati</taxon>
        <taxon>Bacillota</taxon>
        <taxon>Clostridia</taxon>
        <taxon>Eubacteriales</taxon>
        <taxon>Clostridiaceae</taxon>
        <taxon>Clostridium</taxon>
    </lineage>
</organism>
<dbReference type="Gene3D" id="3.40.50.1820">
    <property type="entry name" value="alpha/beta hydrolase"/>
    <property type="match status" value="1"/>
</dbReference>
<evidence type="ECO:0000313" key="2">
    <source>
        <dbReference type="EMBL" id="WAG59271.1"/>
    </source>
</evidence>
<reference evidence="2" key="1">
    <citation type="submission" date="2021-11" db="EMBL/GenBank/DDBJ databases">
        <title>Clostridia strains as spoilage organisms.</title>
        <authorList>
            <person name="Wambui J."/>
            <person name="Stevens M.J.A."/>
            <person name="Stephan R."/>
        </authorList>
    </citation>
    <scope>NUCLEOTIDE SEQUENCE</scope>
    <source>
        <strain evidence="2">CF009</strain>
    </source>
</reference>
<dbReference type="PANTHER" id="PTHR43798">
    <property type="entry name" value="MONOACYLGLYCEROL LIPASE"/>
    <property type="match status" value="1"/>
</dbReference>
<dbReference type="InterPro" id="IPR029058">
    <property type="entry name" value="AB_hydrolase_fold"/>
</dbReference>
<sequence length="329" mass="37386">MKKVIIMLKKTLKILKKIIVVILALLTIISIVGQVRKHLEKDDVNHLGTLVNVDGKKMHVYSEGVGKKTIVLMPGLGSIAPSIDFKPLIKELKKDFKVVVVEPFGYGFSDETPKERSVENIVAETRAALKEANIAGPYILMPHSVSGIYAQYYAAVYPKEIKAIIMMDTTLVKACLDEADKVDLSIGKKQYIAATVGNVLGIDRIYYNNIYKDEACFSQKDKNDLVKMGVQNPFNKTMENEVNMILKNCETVNKTKMPKDLPILKFIPIRSMKDINNEKYTKIMSKNLNEFKEYTKFSYSTIEGKHYIFYTKSQEIGKETREFLGKYDN</sequence>
<name>A0AA47EHW3_9CLOT</name>
<evidence type="ECO:0000313" key="3">
    <source>
        <dbReference type="Proteomes" id="UP001164733"/>
    </source>
</evidence>
<feature type="domain" description="AB hydrolase-1" evidence="1">
    <location>
        <begin position="69"/>
        <end position="174"/>
    </location>
</feature>
<dbReference type="InterPro" id="IPR050266">
    <property type="entry name" value="AB_hydrolase_sf"/>
</dbReference>
<dbReference type="PANTHER" id="PTHR43798:SF33">
    <property type="entry name" value="HYDROLASE, PUTATIVE (AFU_ORTHOLOGUE AFUA_2G14860)-RELATED"/>
    <property type="match status" value="1"/>
</dbReference>
<dbReference type="GO" id="GO:0016787">
    <property type="term" value="F:hydrolase activity"/>
    <property type="evidence" value="ECO:0007669"/>
    <property type="project" value="UniProtKB-KW"/>
</dbReference>
<dbReference type="GO" id="GO:0016020">
    <property type="term" value="C:membrane"/>
    <property type="evidence" value="ECO:0007669"/>
    <property type="project" value="TreeGrafter"/>
</dbReference>
<dbReference type="AlphaFoldDB" id="A0AA47EHW3"/>
<proteinExistence type="predicted"/>
<evidence type="ECO:0000259" key="1">
    <source>
        <dbReference type="Pfam" id="PF00561"/>
    </source>
</evidence>